<dbReference type="GO" id="GO:0003677">
    <property type="term" value="F:DNA binding"/>
    <property type="evidence" value="ECO:0007669"/>
    <property type="project" value="UniProtKB-UniRule"/>
</dbReference>
<dbReference type="CDD" id="cd01189">
    <property type="entry name" value="INT_ICEBs1_C_like"/>
    <property type="match status" value="1"/>
</dbReference>
<keyword evidence="9" id="KW-1185">Reference proteome</keyword>
<evidence type="ECO:0000313" key="8">
    <source>
        <dbReference type="EMBL" id="VTR96066.1"/>
    </source>
</evidence>
<evidence type="ECO:0000256" key="2">
    <source>
        <dbReference type="ARBA" id="ARBA00022908"/>
    </source>
</evidence>
<evidence type="ECO:0008006" key="10">
    <source>
        <dbReference type="Google" id="ProtNLM"/>
    </source>
</evidence>
<sequence length="356" mass="38531">MARGKKKAARQRRHKGTGSFFLSESRGVYIGRVIVGRTPAGKPIYVERSDPTEAGLAAKLARLEPPKADATMRDWLARWLDEMGVRGRTEKIRRGAVSNYLAPSLGHLKVREVTVQQINRAATAWAEKVAPATVRLYLSVLHTAMKAAQDAGLRTDNPAGAVKKPVAPKKKIYPFTRDEVKLIVAEAAKLPRTRIVGALILLGCRMGEALALDVPAFDPITGELSITETQDHDKTRGPTKSANGVRTIDVPPDLLPILTAAIGERTSGSIFTSPEGGRSQHDSTRNAWVRVLKQVGLKYRNPHQARHTVATLLLAAGWGVGDVAAYLGDSPETIMRTYCHPTGAKMGAAFHAVLHG</sequence>
<dbReference type="GO" id="GO:0015074">
    <property type="term" value="P:DNA integration"/>
    <property type="evidence" value="ECO:0007669"/>
    <property type="project" value="UniProtKB-KW"/>
</dbReference>
<evidence type="ECO:0000256" key="4">
    <source>
        <dbReference type="ARBA" id="ARBA00023172"/>
    </source>
</evidence>
<dbReference type="EMBL" id="LR593886">
    <property type="protein sequence ID" value="VTR96066.1"/>
    <property type="molecule type" value="Genomic_DNA"/>
</dbReference>
<name>A0A6P2D6H3_9BACT</name>
<reference evidence="8 9" key="1">
    <citation type="submission" date="2019-05" db="EMBL/GenBank/DDBJ databases">
        <authorList>
            <consortium name="Science for Life Laboratories"/>
        </authorList>
    </citation>
    <scope>NUCLEOTIDE SEQUENCE [LARGE SCALE GENOMIC DNA]</scope>
    <source>
        <strain evidence="8">Soil9</strain>
    </source>
</reference>
<dbReference type="Gene3D" id="1.10.443.10">
    <property type="entry name" value="Intergrase catalytic core"/>
    <property type="match status" value="1"/>
</dbReference>
<protein>
    <recommendedName>
        <fullName evidence="10">Tyr recombinase domain-containing protein</fullName>
    </recommendedName>
</protein>
<dbReference type="InterPro" id="IPR044068">
    <property type="entry name" value="CB"/>
</dbReference>
<accession>A0A6P2D6H3</accession>
<evidence type="ECO:0000259" key="7">
    <source>
        <dbReference type="PROSITE" id="PS51900"/>
    </source>
</evidence>
<dbReference type="Pfam" id="PF00589">
    <property type="entry name" value="Phage_integrase"/>
    <property type="match status" value="1"/>
</dbReference>
<dbReference type="PROSITE" id="PS51898">
    <property type="entry name" value="TYR_RECOMBINASE"/>
    <property type="match status" value="1"/>
</dbReference>
<dbReference type="AlphaFoldDB" id="A0A6P2D6H3"/>
<dbReference type="InterPro" id="IPR050808">
    <property type="entry name" value="Phage_Integrase"/>
</dbReference>
<feature type="domain" description="Core-binding (CB)" evidence="7">
    <location>
        <begin position="70"/>
        <end position="149"/>
    </location>
</feature>
<dbReference type="SUPFAM" id="SSF56349">
    <property type="entry name" value="DNA breaking-rejoining enzymes"/>
    <property type="match status" value="1"/>
</dbReference>
<dbReference type="Proteomes" id="UP000464178">
    <property type="component" value="Chromosome"/>
</dbReference>
<dbReference type="InterPro" id="IPR010998">
    <property type="entry name" value="Integrase_recombinase_N"/>
</dbReference>
<evidence type="ECO:0000256" key="1">
    <source>
        <dbReference type="ARBA" id="ARBA00008857"/>
    </source>
</evidence>
<keyword evidence="2" id="KW-0229">DNA integration</keyword>
<dbReference type="PROSITE" id="PS51900">
    <property type="entry name" value="CB"/>
    <property type="match status" value="1"/>
</dbReference>
<dbReference type="PANTHER" id="PTHR30629:SF2">
    <property type="entry name" value="PROPHAGE INTEGRASE INTS-RELATED"/>
    <property type="match status" value="1"/>
</dbReference>
<evidence type="ECO:0000259" key="6">
    <source>
        <dbReference type="PROSITE" id="PS51898"/>
    </source>
</evidence>
<dbReference type="InterPro" id="IPR013762">
    <property type="entry name" value="Integrase-like_cat_sf"/>
</dbReference>
<dbReference type="InterPro" id="IPR011010">
    <property type="entry name" value="DNA_brk_join_enz"/>
</dbReference>
<keyword evidence="3 5" id="KW-0238">DNA-binding</keyword>
<evidence type="ECO:0000313" key="9">
    <source>
        <dbReference type="Proteomes" id="UP000464178"/>
    </source>
</evidence>
<feature type="domain" description="Tyr recombinase" evidence="6">
    <location>
        <begin position="170"/>
        <end position="351"/>
    </location>
</feature>
<organism evidence="8 9">
    <name type="scientific">Gemmata massiliana</name>
    <dbReference type="NCBI Taxonomy" id="1210884"/>
    <lineage>
        <taxon>Bacteria</taxon>
        <taxon>Pseudomonadati</taxon>
        <taxon>Planctomycetota</taxon>
        <taxon>Planctomycetia</taxon>
        <taxon>Gemmatales</taxon>
        <taxon>Gemmataceae</taxon>
        <taxon>Gemmata</taxon>
    </lineage>
</organism>
<proteinExistence type="inferred from homology"/>
<gene>
    <name evidence="8" type="ORF">SOIL9_16480</name>
</gene>
<dbReference type="RefSeq" id="WP_162670405.1">
    <property type="nucleotide sequence ID" value="NZ_LR593886.1"/>
</dbReference>
<evidence type="ECO:0000256" key="5">
    <source>
        <dbReference type="PROSITE-ProRule" id="PRU01248"/>
    </source>
</evidence>
<evidence type="ECO:0000256" key="3">
    <source>
        <dbReference type="ARBA" id="ARBA00023125"/>
    </source>
</evidence>
<dbReference type="GO" id="GO:0006310">
    <property type="term" value="P:DNA recombination"/>
    <property type="evidence" value="ECO:0007669"/>
    <property type="project" value="UniProtKB-KW"/>
</dbReference>
<comment type="similarity">
    <text evidence="1">Belongs to the 'phage' integrase family.</text>
</comment>
<dbReference type="PANTHER" id="PTHR30629">
    <property type="entry name" value="PROPHAGE INTEGRASE"/>
    <property type="match status" value="1"/>
</dbReference>
<dbReference type="InterPro" id="IPR002104">
    <property type="entry name" value="Integrase_catalytic"/>
</dbReference>
<keyword evidence="4" id="KW-0233">DNA recombination</keyword>
<dbReference type="KEGG" id="gms:SOIL9_16480"/>
<dbReference type="Gene3D" id="1.10.150.130">
    <property type="match status" value="1"/>
</dbReference>